<evidence type="ECO:0000313" key="13">
    <source>
        <dbReference type="EMBL" id="CAG9332997.1"/>
    </source>
</evidence>
<keyword evidence="6 12" id="KW-0175">Coiled coil</keyword>
<evidence type="ECO:0000256" key="5">
    <source>
        <dbReference type="ARBA" id="ARBA00022846"/>
    </source>
</evidence>
<evidence type="ECO:0000256" key="12">
    <source>
        <dbReference type="SAM" id="Coils"/>
    </source>
</evidence>
<keyword evidence="14" id="KW-1185">Reference proteome</keyword>
<evidence type="ECO:0000256" key="6">
    <source>
        <dbReference type="ARBA" id="ARBA00023054"/>
    </source>
</evidence>
<keyword evidence="5" id="KW-0282">Flagellum</keyword>
<dbReference type="EMBL" id="CAJZBQ010000056">
    <property type="protein sequence ID" value="CAG9332997.1"/>
    <property type="molecule type" value="Genomic_DNA"/>
</dbReference>
<keyword evidence="9" id="KW-0966">Cell projection</keyword>
<evidence type="ECO:0000313" key="14">
    <source>
        <dbReference type="Proteomes" id="UP001162131"/>
    </source>
</evidence>
<feature type="coiled-coil region" evidence="12">
    <location>
        <begin position="78"/>
        <end position="166"/>
    </location>
</feature>
<evidence type="ECO:0000256" key="9">
    <source>
        <dbReference type="ARBA" id="ARBA00023273"/>
    </source>
</evidence>
<keyword evidence="8" id="KW-0206">Cytoskeleton</keyword>
<evidence type="ECO:0000256" key="3">
    <source>
        <dbReference type="ARBA" id="ARBA00011248"/>
    </source>
</evidence>
<evidence type="ECO:0000256" key="11">
    <source>
        <dbReference type="ARBA" id="ARBA00044800"/>
    </source>
</evidence>
<comment type="caution">
    <text evidence="13">The sequence shown here is derived from an EMBL/GenBank/DDBJ whole genome shotgun (WGS) entry which is preliminary data.</text>
</comment>
<sequence length="181" mass="21446">MARKKDPKKQENEERELKKMNDMLAAEINVLKWRIATEQEKADRSRAGQNECRQKLVDLNQAFDEESKRAFQMTSEMKAQYKVMVKDLDEKIGNLERELNGGESDLFEKERNIKDMVRTKDKEIDEKDNEIRELRKKIDDMSQEFANMLKATLDKMQERIELANTQWDSDVAEMPLKRLDS</sequence>
<comment type="subunit">
    <text evidence="3">Component of the nexin-dynein regulatory complex (N-DRC).</text>
</comment>
<keyword evidence="4" id="KW-0963">Cytoplasm</keyword>
<dbReference type="PANTHER" id="PTHR28656">
    <property type="entry name" value="COILED-COIL DOMAIN-CONTAINING PROTEIN 153"/>
    <property type="match status" value="1"/>
</dbReference>
<gene>
    <name evidence="13" type="ORF">BSTOLATCC_MIC57818</name>
</gene>
<evidence type="ECO:0000256" key="4">
    <source>
        <dbReference type="ARBA" id="ARBA00022490"/>
    </source>
</evidence>
<name>A0AAU9K6E1_9CILI</name>
<reference evidence="13" key="1">
    <citation type="submission" date="2021-09" db="EMBL/GenBank/DDBJ databases">
        <authorList>
            <consortium name="AG Swart"/>
            <person name="Singh M."/>
            <person name="Singh A."/>
            <person name="Seah K."/>
            <person name="Emmerich C."/>
        </authorList>
    </citation>
    <scope>NUCLEOTIDE SEQUENCE</scope>
    <source>
        <strain evidence="13">ATCC30299</strain>
    </source>
</reference>
<keyword evidence="7" id="KW-0969">Cilium</keyword>
<evidence type="ECO:0000256" key="8">
    <source>
        <dbReference type="ARBA" id="ARBA00023212"/>
    </source>
</evidence>
<evidence type="ECO:0000256" key="1">
    <source>
        <dbReference type="ARBA" id="ARBA00003029"/>
    </source>
</evidence>
<comment type="similarity">
    <text evidence="10">Belongs to the DRC12 family.</text>
</comment>
<accession>A0AAU9K6E1</accession>
<protein>
    <recommendedName>
        <fullName evidence="11">Dynein regulatory complex protein 12</fullName>
    </recommendedName>
</protein>
<dbReference type="AlphaFoldDB" id="A0AAU9K6E1"/>
<comment type="subcellular location">
    <subcellularLocation>
        <location evidence="2">Cytoplasm</location>
        <location evidence="2">Cytoskeleton</location>
        <location evidence="2">Flagellum axoneme</location>
    </subcellularLocation>
</comment>
<dbReference type="PANTHER" id="PTHR28656:SF1">
    <property type="entry name" value="COILED-COIL DOMAIN-CONTAINING PROTEIN 153"/>
    <property type="match status" value="1"/>
</dbReference>
<proteinExistence type="inferred from homology"/>
<evidence type="ECO:0000256" key="10">
    <source>
        <dbReference type="ARBA" id="ARBA00044754"/>
    </source>
</evidence>
<comment type="function">
    <text evidence="1">Component of the nexin-dynein regulatory complex (N-DRC), a key regulator of ciliary/flagellar motility which maintains the alignment and integrity of the distal axoneme and regulates microtubule sliding in motile axonemes.</text>
</comment>
<dbReference type="InterPro" id="IPR033585">
    <property type="entry name" value="DRC12-like"/>
</dbReference>
<dbReference type="Proteomes" id="UP001162131">
    <property type="component" value="Unassembled WGS sequence"/>
</dbReference>
<evidence type="ECO:0000256" key="2">
    <source>
        <dbReference type="ARBA" id="ARBA00004611"/>
    </source>
</evidence>
<evidence type="ECO:0000256" key="7">
    <source>
        <dbReference type="ARBA" id="ARBA00023069"/>
    </source>
</evidence>
<organism evidence="13 14">
    <name type="scientific">Blepharisma stoltei</name>
    <dbReference type="NCBI Taxonomy" id="1481888"/>
    <lineage>
        <taxon>Eukaryota</taxon>
        <taxon>Sar</taxon>
        <taxon>Alveolata</taxon>
        <taxon>Ciliophora</taxon>
        <taxon>Postciliodesmatophora</taxon>
        <taxon>Heterotrichea</taxon>
        <taxon>Heterotrichida</taxon>
        <taxon>Blepharismidae</taxon>
        <taxon>Blepharisma</taxon>
    </lineage>
</organism>